<gene>
    <name evidence="2" type="ORF">HXX76_004191</name>
</gene>
<proteinExistence type="predicted"/>
<sequence>MAQLKSRVAATSSGSGPASPPSGAQSNPQGGPAARGASASGRAPAAAASAPSRPAPAASPAVQHTASFQGVPLNLGEEGSPLQSMAVLTHTSPRQMEEYAAGGGGAAAGVPGAAGAAGPAGGLLASDARFLASLQRMADTPRSRAAAILQMSAGAMPAPALLVWAAQEVVGQAQALLQERLAAGGDAAASLRSEPWYPSALQLAQAALASRAQPQQPAPATELELLRAFAGAPASGAIGSAAGYVSWEQLWQLPQLSELLAAAAGRSPKLAAALDVAGVATASGSGSAEAGAGKQQWLLPQLRSAAAEARAKAVAALAPQLAGAGDAPLQPEEALAKAAADGAAGAAEWLAATSLLRSAEAELGCAPSTSSGAAAAAASAGALAVPVLHLLGLPLQPPELAGMKDLQVTAEEVAGWIKEVAASPGSMPAALQSRLAAARKRLAASGRALAALTSTSSPAAGEAAATAAWLRAVGGPLASGLLAGGYGSLRQLRAMPSELREALLLRLLESGAPGAGGRTVGGGARALAAAAYSDAEAAWLAAAAGAGGAADAVRLLEAEALSADLDLTRERFVPAAPQLPAPPPLPSAEELAAAVRALPAAARLLHESVYALQPAGADTAAGVLPGDAAAAQGKVLEALAAAGEGAAAAAAAAAGRGELSAWLAESRRGLLSLPLPLLSLLLRFLRVQVAVTPEAAQAQRNKLLALMALVAEQQQRAAAAAGAGSGEELRREVAALALSGAFAELGGGEGAAGSGSGGGVPAALAAVLGADSSRDFGSWLEALVRTSDAAERELSTSELAAQTQLAADVERYLQMTHDPRLQLLALSPGVGTSAGAATSSFSDPALRAQADPARWLEGTRPELDAYLQAMGYRALGDAEWSVYRDAALAEWEAGAPAREEQLAAAGQSGFHNPRADEVYLQQLLESAIPEDAPLGPQSRRYLDTLIRNPTWTFAQRLQAVQRLIQLNDHFAAQPPPTGEGSPFAAYFAVGGPDPVPKLGPLGAAASVALEAGGGKGAAGGAKKGAAKAGAAASVGGSAKAALRAPDGF</sequence>
<name>A0A835T6Z0_CHLIN</name>
<evidence type="ECO:0000313" key="3">
    <source>
        <dbReference type="Proteomes" id="UP000650467"/>
    </source>
</evidence>
<dbReference type="EMBL" id="JAEHOC010000007">
    <property type="protein sequence ID" value="KAG2440077.1"/>
    <property type="molecule type" value="Genomic_DNA"/>
</dbReference>
<keyword evidence="3" id="KW-1185">Reference proteome</keyword>
<dbReference type="AlphaFoldDB" id="A0A835T6Z0"/>
<feature type="region of interest" description="Disordered" evidence="1">
    <location>
        <begin position="1"/>
        <end position="63"/>
    </location>
</feature>
<evidence type="ECO:0000256" key="1">
    <source>
        <dbReference type="SAM" id="MobiDB-lite"/>
    </source>
</evidence>
<dbReference type="Proteomes" id="UP000650467">
    <property type="component" value="Unassembled WGS sequence"/>
</dbReference>
<dbReference type="OrthoDB" id="552257at2759"/>
<comment type="caution">
    <text evidence="2">The sequence shown here is derived from an EMBL/GenBank/DDBJ whole genome shotgun (WGS) entry which is preliminary data.</text>
</comment>
<protein>
    <submittedName>
        <fullName evidence="2">Uncharacterized protein</fullName>
    </submittedName>
</protein>
<evidence type="ECO:0000313" key="2">
    <source>
        <dbReference type="EMBL" id="KAG2440077.1"/>
    </source>
</evidence>
<accession>A0A835T6Z0</accession>
<reference evidence="2" key="1">
    <citation type="journal article" date="2020" name="bioRxiv">
        <title>Comparative genomics of Chlamydomonas.</title>
        <authorList>
            <person name="Craig R.J."/>
            <person name="Hasan A.R."/>
            <person name="Ness R.W."/>
            <person name="Keightley P.D."/>
        </authorList>
    </citation>
    <scope>NUCLEOTIDE SEQUENCE</scope>
    <source>
        <strain evidence="2">SAG 7.73</strain>
    </source>
</reference>
<feature type="compositionally biased region" description="Low complexity" evidence="1">
    <location>
        <begin position="12"/>
        <end position="61"/>
    </location>
</feature>
<organism evidence="2 3">
    <name type="scientific">Chlamydomonas incerta</name>
    <dbReference type="NCBI Taxonomy" id="51695"/>
    <lineage>
        <taxon>Eukaryota</taxon>
        <taxon>Viridiplantae</taxon>
        <taxon>Chlorophyta</taxon>
        <taxon>core chlorophytes</taxon>
        <taxon>Chlorophyceae</taxon>
        <taxon>CS clade</taxon>
        <taxon>Chlamydomonadales</taxon>
        <taxon>Chlamydomonadaceae</taxon>
        <taxon>Chlamydomonas</taxon>
    </lineage>
</organism>